<dbReference type="FunFam" id="3.30.505.50:FF:000002">
    <property type="entry name" value="Ribosome hibernation promoting factor"/>
    <property type="match status" value="1"/>
</dbReference>
<evidence type="ECO:0000313" key="6">
    <source>
        <dbReference type="Proteomes" id="UP000272400"/>
    </source>
</evidence>
<dbReference type="InterPro" id="IPR034694">
    <property type="entry name" value="HPF_long/plastid"/>
</dbReference>
<dbReference type="SUPFAM" id="SSF69754">
    <property type="entry name" value="Ribosome binding protein Y (YfiA homologue)"/>
    <property type="match status" value="1"/>
</dbReference>
<feature type="domain" description="Sigma 54 modulation/S30EA ribosomal protein C-terminal" evidence="4">
    <location>
        <begin position="175"/>
        <end position="228"/>
    </location>
</feature>
<name>A0A3N1D8X3_9ACTN</name>
<evidence type="ECO:0000313" key="5">
    <source>
        <dbReference type="EMBL" id="ROO89980.1"/>
    </source>
</evidence>
<dbReference type="InterPro" id="IPR003489">
    <property type="entry name" value="RHF/RaiA"/>
</dbReference>
<dbReference type="Gene3D" id="3.30.160.100">
    <property type="entry name" value="Ribosome hibernation promotion factor-like"/>
    <property type="match status" value="1"/>
</dbReference>
<comment type="subunit">
    <text evidence="3">Interacts with 100S ribosomes.</text>
</comment>
<dbReference type="InterPro" id="IPR038416">
    <property type="entry name" value="Ribosom_S30AE_C_sf"/>
</dbReference>
<dbReference type="Pfam" id="PF16321">
    <property type="entry name" value="Ribosom_S30AE_C"/>
    <property type="match status" value="1"/>
</dbReference>
<dbReference type="AlphaFoldDB" id="A0A3N1D8X3"/>
<sequence>MDIIVKGRRTDVNDRFKRHVDSKLAKLEKLDSKIIRVDVEVSSERNPRMADQKERVELTLHSRGPVIRAEAASDDRYGALDMALDKLDSRLRRVSDRRKTHYGTRTPPKMNGMEAMPSTLPPTPEPVRAPEPARAGLARVAAATGVAVSDRRPDGFERPDLEEELLTIDKDGNCPVVVREKTHKAEPMHIDQALYEMELVGHDFFLFSDRESGLPSVVYRRRGWDYGVIRLIDE</sequence>
<dbReference type="InterPro" id="IPR050574">
    <property type="entry name" value="HPF/YfiA_ribosome-assoc"/>
</dbReference>
<keyword evidence="6" id="KW-1185">Reference proteome</keyword>
<dbReference type="NCBIfam" id="TIGR00741">
    <property type="entry name" value="yfiA"/>
    <property type="match status" value="1"/>
</dbReference>
<comment type="function">
    <text evidence="3">Required for dimerization of active 70S ribosomes into 100S ribosomes in stationary phase; 100S ribosomes are translationally inactive and sometimes present during exponential growth.</text>
</comment>
<organism evidence="5 6">
    <name type="scientific">Actinocorallia herbida</name>
    <dbReference type="NCBI Taxonomy" id="58109"/>
    <lineage>
        <taxon>Bacteria</taxon>
        <taxon>Bacillati</taxon>
        <taxon>Actinomycetota</taxon>
        <taxon>Actinomycetes</taxon>
        <taxon>Streptosporangiales</taxon>
        <taxon>Thermomonosporaceae</taxon>
        <taxon>Actinocorallia</taxon>
    </lineage>
</organism>
<dbReference type="CDD" id="cd00552">
    <property type="entry name" value="RaiA"/>
    <property type="match status" value="1"/>
</dbReference>
<keyword evidence="1 3" id="KW-0963">Cytoplasm</keyword>
<dbReference type="RefSeq" id="WP_123668992.1">
    <property type="nucleotide sequence ID" value="NZ_RJKE01000001.1"/>
</dbReference>
<dbReference type="InterPro" id="IPR036567">
    <property type="entry name" value="RHF-like"/>
</dbReference>
<dbReference type="GO" id="GO:0043024">
    <property type="term" value="F:ribosomal small subunit binding"/>
    <property type="evidence" value="ECO:0007669"/>
    <property type="project" value="TreeGrafter"/>
</dbReference>
<protein>
    <recommendedName>
        <fullName evidence="3">Ribosome hibernation promoting factor</fullName>
        <shortName evidence="3">HPF</shortName>
    </recommendedName>
</protein>
<evidence type="ECO:0000256" key="1">
    <source>
        <dbReference type="ARBA" id="ARBA00022490"/>
    </source>
</evidence>
<dbReference type="PANTHER" id="PTHR33231">
    <property type="entry name" value="30S RIBOSOMAL PROTEIN"/>
    <property type="match status" value="1"/>
</dbReference>
<dbReference type="PANTHER" id="PTHR33231:SF1">
    <property type="entry name" value="30S RIBOSOMAL PROTEIN"/>
    <property type="match status" value="1"/>
</dbReference>
<dbReference type="InterPro" id="IPR032528">
    <property type="entry name" value="Ribosom_S30AE_C"/>
</dbReference>
<dbReference type="GO" id="GO:0045900">
    <property type="term" value="P:negative regulation of translational elongation"/>
    <property type="evidence" value="ECO:0007669"/>
    <property type="project" value="TreeGrafter"/>
</dbReference>
<dbReference type="Gene3D" id="3.30.505.50">
    <property type="entry name" value="Sigma 54 modulation/S30EA ribosomal protein, C-terminal domain"/>
    <property type="match status" value="1"/>
</dbReference>
<keyword evidence="2 3" id="KW-0810">Translation regulation</keyword>
<comment type="subcellular location">
    <subcellularLocation>
        <location evidence="3">Cytoplasm</location>
    </subcellularLocation>
</comment>
<dbReference type="EMBL" id="RJKE01000001">
    <property type="protein sequence ID" value="ROO89980.1"/>
    <property type="molecule type" value="Genomic_DNA"/>
</dbReference>
<dbReference type="Proteomes" id="UP000272400">
    <property type="component" value="Unassembled WGS sequence"/>
</dbReference>
<evidence type="ECO:0000256" key="2">
    <source>
        <dbReference type="ARBA" id="ARBA00022845"/>
    </source>
</evidence>
<dbReference type="Pfam" id="PF02482">
    <property type="entry name" value="Ribosomal_S30AE"/>
    <property type="match status" value="1"/>
</dbReference>
<evidence type="ECO:0000259" key="4">
    <source>
        <dbReference type="Pfam" id="PF16321"/>
    </source>
</evidence>
<dbReference type="OrthoDB" id="9794975at2"/>
<evidence type="ECO:0000256" key="3">
    <source>
        <dbReference type="HAMAP-Rule" id="MF_00839"/>
    </source>
</evidence>
<dbReference type="GO" id="GO:0022627">
    <property type="term" value="C:cytosolic small ribosomal subunit"/>
    <property type="evidence" value="ECO:0007669"/>
    <property type="project" value="TreeGrafter"/>
</dbReference>
<gene>
    <name evidence="3" type="primary">hpf</name>
    <name evidence="5" type="ORF">EDD29_7692</name>
</gene>
<proteinExistence type="inferred from homology"/>
<comment type="caution">
    <text evidence="5">The sequence shown here is derived from an EMBL/GenBank/DDBJ whole genome shotgun (WGS) entry which is preliminary data.</text>
</comment>
<keyword evidence="5" id="KW-0687">Ribonucleoprotein</keyword>
<keyword evidence="5" id="KW-0689">Ribosomal protein</keyword>
<comment type="similarity">
    <text evidence="3">Belongs to the HPF/YfiA ribosome-associated protein family. Long HPF subfamily.</text>
</comment>
<accession>A0A3N1D8X3</accession>
<dbReference type="HAMAP" id="MF_00839">
    <property type="entry name" value="HPF"/>
    <property type="match status" value="1"/>
</dbReference>
<reference evidence="5 6" key="1">
    <citation type="submission" date="2018-11" db="EMBL/GenBank/DDBJ databases">
        <title>Sequencing the genomes of 1000 actinobacteria strains.</title>
        <authorList>
            <person name="Klenk H.-P."/>
        </authorList>
    </citation>
    <scope>NUCLEOTIDE SEQUENCE [LARGE SCALE GENOMIC DNA]</scope>
    <source>
        <strain evidence="5 6">DSM 44254</strain>
    </source>
</reference>